<reference evidence="1 2" key="1">
    <citation type="submission" date="2024-08" db="EMBL/GenBank/DDBJ databases">
        <authorList>
            <person name="Will J Nash"/>
            <person name="Angela Man"/>
            <person name="Seanna McTaggart"/>
            <person name="Kendall Baker"/>
            <person name="Tom Barker"/>
            <person name="Leah Catchpole"/>
            <person name="Alex Durrant"/>
            <person name="Karim Gharbi"/>
            <person name="Naomi Irish"/>
            <person name="Gemy Kaithakottil"/>
            <person name="Debby Ku"/>
            <person name="Aaliyah Providence"/>
            <person name="Felix Shaw"/>
            <person name="David Swarbreck"/>
            <person name="Chris Watkins"/>
            <person name="Ann M. McCartney"/>
            <person name="Giulio Formenti"/>
            <person name="Alice Mouton"/>
            <person name="Noel Vella"/>
            <person name="Bjorn M von Reumont"/>
            <person name="Adriana Vella"/>
            <person name="Wilfried Haerty"/>
        </authorList>
    </citation>
    <scope>NUCLEOTIDE SEQUENCE [LARGE SCALE GENOMIC DNA]</scope>
</reference>
<protein>
    <submittedName>
        <fullName evidence="1">Uncharacterized protein</fullName>
    </submittedName>
</protein>
<accession>A0ABP1N097</accession>
<proteinExistence type="predicted"/>
<keyword evidence="2" id="KW-1185">Reference proteome</keyword>
<name>A0ABP1N097_XYLVO</name>
<dbReference type="EMBL" id="CAXAJV020001281">
    <property type="protein sequence ID" value="CAL7933812.1"/>
    <property type="molecule type" value="Genomic_DNA"/>
</dbReference>
<organism evidence="1 2">
    <name type="scientific">Xylocopa violacea</name>
    <name type="common">Violet carpenter bee</name>
    <name type="synonym">Apis violacea</name>
    <dbReference type="NCBI Taxonomy" id="135666"/>
    <lineage>
        <taxon>Eukaryota</taxon>
        <taxon>Metazoa</taxon>
        <taxon>Ecdysozoa</taxon>
        <taxon>Arthropoda</taxon>
        <taxon>Hexapoda</taxon>
        <taxon>Insecta</taxon>
        <taxon>Pterygota</taxon>
        <taxon>Neoptera</taxon>
        <taxon>Endopterygota</taxon>
        <taxon>Hymenoptera</taxon>
        <taxon>Apocrita</taxon>
        <taxon>Aculeata</taxon>
        <taxon>Apoidea</taxon>
        <taxon>Anthophila</taxon>
        <taxon>Apidae</taxon>
        <taxon>Xylocopa</taxon>
        <taxon>Xylocopa</taxon>
    </lineage>
</organism>
<gene>
    <name evidence="1" type="ORF">XYLVIOL_LOCUS657</name>
</gene>
<sequence length="151" mass="17003">MDQSEVDADYAESEDTFVPCPHTFLSCRSIRIGSYKYLPKDKILISQTGIRLDVPSLGNDKAIVTLDINIEDIVKILAHFGKPIPVIFFYTTPDSGAMIRELLGMQDPSGPYYDPAGKEYAQKQITLLPEKLTNESKIVIKYLFRPRASMN</sequence>
<evidence type="ECO:0000313" key="1">
    <source>
        <dbReference type="EMBL" id="CAL7933812.1"/>
    </source>
</evidence>
<dbReference type="Proteomes" id="UP001642520">
    <property type="component" value="Unassembled WGS sequence"/>
</dbReference>
<evidence type="ECO:0000313" key="2">
    <source>
        <dbReference type="Proteomes" id="UP001642520"/>
    </source>
</evidence>
<comment type="caution">
    <text evidence="1">The sequence shown here is derived from an EMBL/GenBank/DDBJ whole genome shotgun (WGS) entry which is preliminary data.</text>
</comment>